<name>A0AAJ0EVG2_9PEZI</name>
<organism evidence="1 2">
    <name type="scientific">Colletotrichum godetiae</name>
    <dbReference type="NCBI Taxonomy" id="1209918"/>
    <lineage>
        <taxon>Eukaryota</taxon>
        <taxon>Fungi</taxon>
        <taxon>Dikarya</taxon>
        <taxon>Ascomycota</taxon>
        <taxon>Pezizomycotina</taxon>
        <taxon>Sordariomycetes</taxon>
        <taxon>Hypocreomycetidae</taxon>
        <taxon>Glomerellales</taxon>
        <taxon>Glomerellaceae</taxon>
        <taxon>Colletotrichum</taxon>
        <taxon>Colletotrichum acutatum species complex</taxon>
    </lineage>
</organism>
<keyword evidence="2" id="KW-1185">Reference proteome</keyword>
<sequence length="195" mass="22475">MTKRQYPTSRSDEFMFLKLSTLPISLEEDRRHMAIGTAGWEIGPVTALLRYAESDKRATRHGESHQSTATLSLYDKSNYRVRDKNFQGSWQRAFSLSLCLRPCSVQQHQTLGIIKFVLWRWVLCCCATYLLHDNLNSQDTTRPIAPAQRAAQEARWLGQRMPLLHRSLSAPADLESEGSAWWEGGRPQPSWRVWL</sequence>
<protein>
    <submittedName>
        <fullName evidence="1">Uncharacterized protein</fullName>
    </submittedName>
</protein>
<dbReference type="AlphaFoldDB" id="A0AAJ0EVG2"/>
<evidence type="ECO:0000313" key="2">
    <source>
        <dbReference type="Proteomes" id="UP001224890"/>
    </source>
</evidence>
<comment type="caution">
    <text evidence="1">The sequence shown here is derived from an EMBL/GenBank/DDBJ whole genome shotgun (WGS) entry which is preliminary data.</text>
</comment>
<reference evidence="1" key="1">
    <citation type="submission" date="2021-06" db="EMBL/GenBank/DDBJ databases">
        <title>Comparative genomics, transcriptomics and evolutionary studies reveal genomic signatures of adaptation to plant cell wall in hemibiotrophic fungi.</title>
        <authorList>
            <consortium name="DOE Joint Genome Institute"/>
            <person name="Baroncelli R."/>
            <person name="Diaz J.F."/>
            <person name="Benocci T."/>
            <person name="Peng M."/>
            <person name="Battaglia E."/>
            <person name="Haridas S."/>
            <person name="Andreopoulos W."/>
            <person name="Labutti K."/>
            <person name="Pangilinan J."/>
            <person name="Floch G.L."/>
            <person name="Makela M.R."/>
            <person name="Henrissat B."/>
            <person name="Grigoriev I.V."/>
            <person name="Crouch J.A."/>
            <person name="De Vries R.P."/>
            <person name="Sukno S.A."/>
            <person name="Thon M.R."/>
        </authorList>
    </citation>
    <scope>NUCLEOTIDE SEQUENCE</scope>
    <source>
        <strain evidence="1">CBS 193.32</strain>
    </source>
</reference>
<accession>A0AAJ0EVG2</accession>
<dbReference type="EMBL" id="JAHMHR010000032">
    <property type="protein sequence ID" value="KAK1673225.1"/>
    <property type="molecule type" value="Genomic_DNA"/>
</dbReference>
<proteinExistence type="predicted"/>
<evidence type="ECO:0000313" key="1">
    <source>
        <dbReference type="EMBL" id="KAK1673225.1"/>
    </source>
</evidence>
<dbReference type="Proteomes" id="UP001224890">
    <property type="component" value="Unassembled WGS sequence"/>
</dbReference>
<dbReference type="RefSeq" id="XP_060427228.1">
    <property type="nucleotide sequence ID" value="XM_060578373.1"/>
</dbReference>
<gene>
    <name evidence="1" type="ORF">BDP55DRAFT_717401</name>
</gene>
<dbReference type="GeneID" id="85462899"/>